<keyword evidence="9" id="KW-1185">Reference proteome</keyword>
<comment type="catalytic activity">
    <reaction evidence="5">
        <text>siroheme + 2 H(+) = 12,18-didecarboxysiroheme + 2 CO2</text>
        <dbReference type="Rhea" id="RHEA:19093"/>
        <dbReference type="ChEBI" id="CHEBI:15378"/>
        <dbReference type="ChEBI" id="CHEBI:16526"/>
        <dbReference type="ChEBI" id="CHEBI:60052"/>
        <dbReference type="ChEBI" id="CHEBI:140497"/>
        <dbReference type="EC" id="4.1.1.111"/>
    </reaction>
</comment>
<evidence type="ECO:0000256" key="2">
    <source>
        <dbReference type="ARBA" id="ARBA00023444"/>
    </source>
</evidence>
<feature type="domain" description="Siroheme decarboxylase NirL-like HTH" evidence="7">
    <location>
        <begin position="7"/>
        <end position="53"/>
    </location>
</feature>
<dbReference type="InterPro" id="IPR040523">
    <property type="entry name" value="AsnC_trans_reg2"/>
</dbReference>
<dbReference type="PANTHER" id="PTHR43413">
    <property type="entry name" value="TRANSCRIPTIONAL REGULATOR, ASNC FAMILY"/>
    <property type="match status" value="1"/>
</dbReference>
<dbReference type="Pfam" id="PF22451">
    <property type="entry name" value="NirdL-like_HTH"/>
    <property type="match status" value="1"/>
</dbReference>
<evidence type="ECO:0000313" key="8">
    <source>
        <dbReference type="EMBL" id="BCS98293.1"/>
    </source>
</evidence>
<evidence type="ECO:0000259" key="6">
    <source>
        <dbReference type="Pfam" id="PF17805"/>
    </source>
</evidence>
<feature type="domain" description="Siroheme decarboxylase AsnC-like ligand binding" evidence="6">
    <location>
        <begin position="63"/>
        <end position="148"/>
    </location>
</feature>
<proteinExistence type="inferred from homology"/>
<evidence type="ECO:0000313" key="9">
    <source>
        <dbReference type="Proteomes" id="UP001320148"/>
    </source>
</evidence>
<organism evidence="8 9">
    <name type="scientific">Desulfoluna limicola</name>
    <dbReference type="NCBI Taxonomy" id="2810562"/>
    <lineage>
        <taxon>Bacteria</taxon>
        <taxon>Pseudomonadati</taxon>
        <taxon>Thermodesulfobacteriota</taxon>
        <taxon>Desulfobacteria</taxon>
        <taxon>Desulfobacterales</taxon>
        <taxon>Desulfolunaceae</taxon>
        <taxon>Desulfoluna</taxon>
    </lineage>
</organism>
<dbReference type="Proteomes" id="UP001320148">
    <property type="component" value="Chromosome"/>
</dbReference>
<dbReference type="EMBL" id="AP024488">
    <property type="protein sequence ID" value="BCS98293.1"/>
    <property type="molecule type" value="Genomic_DNA"/>
</dbReference>
<dbReference type="Pfam" id="PF17805">
    <property type="entry name" value="AsnC_trans_reg2"/>
    <property type="match status" value="1"/>
</dbReference>
<dbReference type="EC" id="4.1.1.111" evidence="4"/>
<name>A0ABM7PMI7_9BACT</name>
<dbReference type="PANTHER" id="PTHR43413:SF1">
    <property type="entry name" value="SIROHEME DECARBOXYLASE NIRL SUBUNIT"/>
    <property type="match status" value="1"/>
</dbReference>
<keyword evidence="1" id="KW-0456">Lyase</keyword>
<evidence type="ECO:0000259" key="7">
    <source>
        <dbReference type="Pfam" id="PF22451"/>
    </source>
</evidence>
<evidence type="ECO:0000256" key="5">
    <source>
        <dbReference type="ARBA" id="ARBA00048470"/>
    </source>
</evidence>
<reference evidence="8 9" key="1">
    <citation type="submission" date="2021-02" db="EMBL/GenBank/DDBJ databases">
        <title>Complete genome of Desulfoluna sp. strain ASN36.</title>
        <authorList>
            <person name="Takahashi A."/>
            <person name="Kojima H."/>
            <person name="Fukui M."/>
        </authorList>
    </citation>
    <scope>NUCLEOTIDE SEQUENCE [LARGE SCALE GENOMIC DNA]</scope>
    <source>
        <strain evidence="8 9">ASN36</strain>
    </source>
</reference>
<dbReference type="Gene3D" id="3.30.70.3460">
    <property type="match status" value="1"/>
</dbReference>
<dbReference type="RefSeq" id="WP_236889697.1">
    <property type="nucleotide sequence ID" value="NZ_AP024488.1"/>
</dbReference>
<comment type="similarity">
    <text evidence="3">Belongs to the Ahb/Nir family.</text>
</comment>
<evidence type="ECO:0000256" key="3">
    <source>
        <dbReference type="ARBA" id="ARBA00023457"/>
    </source>
</evidence>
<protein>
    <recommendedName>
        <fullName evidence="4">siroheme decarboxylase</fullName>
        <ecNumber evidence="4">4.1.1.111</ecNumber>
    </recommendedName>
</protein>
<comment type="pathway">
    <text evidence="2">Porphyrin-containing compound metabolism.</text>
</comment>
<gene>
    <name evidence="8" type="ORF">DSLASN_39250</name>
</gene>
<evidence type="ECO:0000256" key="4">
    <source>
        <dbReference type="ARBA" id="ARBA00023471"/>
    </source>
</evidence>
<dbReference type="InterPro" id="IPR053953">
    <property type="entry name" value="NirdL-like_HTH"/>
</dbReference>
<accession>A0ABM7PMI7</accession>
<sequence length="156" mass="17724">MQLSDEEKQVISAIQGDIPVTEHPYRVLAEGLNMTEESFLSILKGLDEKNLIRRFGATLRHQKSGFTANAMVAWQVNEAQVEAVGRAMASFKEVSHCYRRDPVAEWPFNLYTMVHATSREACIETAQRISEKAGVSSYRVLFSKRELKKTSMTYFS</sequence>
<evidence type="ECO:0000256" key="1">
    <source>
        <dbReference type="ARBA" id="ARBA00023239"/>
    </source>
</evidence>
<dbReference type="InterPro" id="IPR050684">
    <property type="entry name" value="HTH-Siroheme_Decarb"/>
</dbReference>